<feature type="domain" description="POTRA" evidence="11">
    <location>
        <begin position="44"/>
        <end position="113"/>
    </location>
</feature>
<dbReference type="RefSeq" id="WP_279524546.1">
    <property type="nucleotide sequence ID" value="NZ_JARVII010000015.1"/>
</dbReference>
<dbReference type="PROSITE" id="PS51779">
    <property type="entry name" value="POTRA"/>
    <property type="match status" value="1"/>
</dbReference>
<dbReference type="GO" id="GO:0043093">
    <property type="term" value="P:FtsZ-dependent cytokinesis"/>
    <property type="evidence" value="ECO:0007669"/>
    <property type="project" value="UniProtKB-UniRule"/>
</dbReference>
<dbReference type="Pfam" id="PF03799">
    <property type="entry name" value="FtsQ_DivIB_C"/>
    <property type="match status" value="1"/>
</dbReference>
<dbReference type="Gene3D" id="3.10.20.310">
    <property type="entry name" value="membrane protein fhac"/>
    <property type="match status" value="1"/>
</dbReference>
<comment type="similarity">
    <text evidence="9">Belongs to the FtsQ/DivIB family. FtsQ subfamily.</text>
</comment>
<comment type="subcellular location">
    <subcellularLocation>
        <location evidence="9">Cell inner membrane</location>
        <topology evidence="9">Single-pass type II membrane protein</topology>
    </subcellularLocation>
    <subcellularLocation>
        <location evidence="1">Membrane</location>
    </subcellularLocation>
    <text evidence="9">Localizes to the division septum.</text>
</comment>
<dbReference type="InterPro" id="IPR005548">
    <property type="entry name" value="Cell_div_FtsQ/DivIB_C"/>
</dbReference>
<dbReference type="HAMAP" id="MF_00911">
    <property type="entry name" value="FtsQ_subfam"/>
    <property type="match status" value="1"/>
</dbReference>
<dbReference type="AlphaFoldDB" id="A0AAW6RLD5"/>
<keyword evidence="7 9" id="KW-0472">Membrane</keyword>
<dbReference type="GO" id="GO:0032153">
    <property type="term" value="C:cell division site"/>
    <property type="evidence" value="ECO:0007669"/>
    <property type="project" value="UniProtKB-UniRule"/>
</dbReference>
<dbReference type="InterPro" id="IPR034746">
    <property type="entry name" value="POTRA"/>
</dbReference>
<evidence type="ECO:0000256" key="7">
    <source>
        <dbReference type="ARBA" id="ARBA00023136"/>
    </source>
</evidence>
<dbReference type="GO" id="GO:0090529">
    <property type="term" value="P:cell septum assembly"/>
    <property type="evidence" value="ECO:0007669"/>
    <property type="project" value="InterPro"/>
</dbReference>
<comment type="caution">
    <text evidence="12">The sequence shown here is derived from an EMBL/GenBank/DDBJ whole genome shotgun (WGS) entry which is preliminary data.</text>
</comment>
<keyword evidence="8 9" id="KW-0131">Cell cycle</keyword>
<dbReference type="GO" id="GO:0005886">
    <property type="term" value="C:plasma membrane"/>
    <property type="evidence" value="ECO:0007669"/>
    <property type="project" value="UniProtKB-SubCell"/>
</dbReference>
<keyword evidence="2 9" id="KW-1003">Cell membrane</keyword>
<accession>A0AAW6RLD5</accession>
<evidence type="ECO:0000256" key="6">
    <source>
        <dbReference type="ARBA" id="ARBA00022989"/>
    </source>
</evidence>
<name>A0AAW6RLD5_9BURK</name>
<evidence type="ECO:0000256" key="1">
    <source>
        <dbReference type="ARBA" id="ARBA00004370"/>
    </source>
</evidence>
<evidence type="ECO:0000259" key="11">
    <source>
        <dbReference type="PROSITE" id="PS51779"/>
    </source>
</evidence>
<evidence type="ECO:0000313" key="12">
    <source>
        <dbReference type="EMBL" id="MDG9699699.1"/>
    </source>
</evidence>
<evidence type="ECO:0000256" key="10">
    <source>
        <dbReference type="SAM" id="MobiDB-lite"/>
    </source>
</evidence>
<protein>
    <recommendedName>
        <fullName evidence="9">Cell division protein FtsQ</fullName>
    </recommendedName>
</protein>
<keyword evidence="3 9" id="KW-0997">Cell inner membrane</keyword>
<gene>
    <name evidence="9" type="primary">ftsQ</name>
    <name evidence="12" type="ORF">QB898_08240</name>
</gene>
<evidence type="ECO:0000256" key="9">
    <source>
        <dbReference type="HAMAP-Rule" id="MF_00911"/>
    </source>
</evidence>
<evidence type="ECO:0000256" key="3">
    <source>
        <dbReference type="ARBA" id="ARBA00022519"/>
    </source>
</evidence>
<evidence type="ECO:0000256" key="5">
    <source>
        <dbReference type="ARBA" id="ARBA00022692"/>
    </source>
</evidence>
<evidence type="ECO:0000256" key="8">
    <source>
        <dbReference type="ARBA" id="ARBA00023306"/>
    </source>
</evidence>
<dbReference type="InterPro" id="IPR045335">
    <property type="entry name" value="FtsQ_C_sf"/>
</dbReference>
<keyword evidence="4 9" id="KW-0132">Cell division</keyword>
<dbReference type="InterPro" id="IPR013685">
    <property type="entry name" value="POTRA_FtsQ_type"/>
</dbReference>
<dbReference type="Proteomes" id="UP001237156">
    <property type="component" value="Unassembled WGS sequence"/>
</dbReference>
<organism evidence="12 13">
    <name type="scientific">Ottowia cancrivicina</name>
    <dbReference type="NCBI Taxonomy" id="3040346"/>
    <lineage>
        <taxon>Bacteria</taxon>
        <taxon>Pseudomonadati</taxon>
        <taxon>Pseudomonadota</taxon>
        <taxon>Betaproteobacteria</taxon>
        <taxon>Burkholderiales</taxon>
        <taxon>Comamonadaceae</taxon>
        <taxon>Ottowia</taxon>
    </lineage>
</organism>
<feature type="region of interest" description="Disordered" evidence="10">
    <location>
        <begin position="133"/>
        <end position="172"/>
    </location>
</feature>
<evidence type="ECO:0000256" key="2">
    <source>
        <dbReference type="ARBA" id="ARBA00022475"/>
    </source>
</evidence>
<sequence length="277" mass="29599">MSGAPAMASWDVRLMDFAARLLLAGVALACVAAAAWWALRQPVFAIGRITVDGDVEHNSASSLQANIVPLLQGNFITLQMAQAQAAFESAPWVRRAVVRREFPNLLHVTLQEHVPVAYWGEEGKQLLNAQGEIFDGQDGDDDGSADPDGLAPESETAASGSMSSMPRLDGPPDQAAEVLAMYQRLAPLLAPLGLRMQELTLLERGNWRARLNQNATLELGGGTADELATRLAQFAATAGEVAARHQRQPQAIASADLRHSGGYALRLHGISTTHAQP</sequence>
<comment type="function">
    <text evidence="9">Essential cell division protein. May link together the upstream cell division proteins, which are predominantly cytoplasmic, with the downstream cell division proteins, which are predominantly periplasmic. May control correct divisome assembly.</text>
</comment>
<evidence type="ECO:0000313" key="13">
    <source>
        <dbReference type="Proteomes" id="UP001237156"/>
    </source>
</evidence>
<dbReference type="EMBL" id="JARVII010000015">
    <property type="protein sequence ID" value="MDG9699699.1"/>
    <property type="molecule type" value="Genomic_DNA"/>
</dbReference>
<reference evidence="12 13" key="1">
    <citation type="submission" date="2023-04" db="EMBL/GenBank/DDBJ databases">
        <title>Ottowia paracancer sp. nov., isolated from human stomach.</title>
        <authorList>
            <person name="Song Y."/>
        </authorList>
    </citation>
    <scope>NUCLEOTIDE SEQUENCE [LARGE SCALE GENOMIC DNA]</scope>
    <source>
        <strain evidence="12 13">10c7w1</strain>
    </source>
</reference>
<keyword evidence="5 9" id="KW-0812">Transmembrane</keyword>
<comment type="subunit">
    <text evidence="9">Part of a complex composed of FtsB, FtsL and FtsQ.</text>
</comment>
<dbReference type="Gene3D" id="3.40.50.11690">
    <property type="entry name" value="Cell division protein FtsQ/DivIB"/>
    <property type="match status" value="1"/>
</dbReference>
<dbReference type="InterPro" id="IPR026579">
    <property type="entry name" value="FtsQ"/>
</dbReference>
<keyword evidence="6 9" id="KW-1133">Transmembrane helix</keyword>
<dbReference type="PANTHER" id="PTHR35851">
    <property type="entry name" value="CELL DIVISION PROTEIN FTSQ"/>
    <property type="match status" value="1"/>
</dbReference>
<proteinExistence type="inferred from homology"/>
<keyword evidence="13" id="KW-1185">Reference proteome</keyword>
<dbReference type="Pfam" id="PF08478">
    <property type="entry name" value="POTRA_1"/>
    <property type="match status" value="1"/>
</dbReference>
<feature type="compositionally biased region" description="Acidic residues" evidence="10">
    <location>
        <begin position="135"/>
        <end position="145"/>
    </location>
</feature>
<dbReference type="PANTHER" id="PTHR35851:SF1">
    <property type="entry name" value="CELL DIVISION PROTEIN FTSQ"/>
    <property type="match status" value="1"/>
</dbReference>
<evidence type="ECO:0000256" key="4">
    <source>
        <dbReference type="ARBA" id="ARBA00022618"/>
    </source>
</evidence>